<proteinExistence type="predicted"/>
<dbReference type="OrthoDB" id="268439at2"/>
<dbReference type="GO" id="GO:0016491">
    <property type="term" value="F:oxidoreductase activity"/>
    <property type="evidence" value="ECO:0007669"/>
    <property type="project" value="InterPro"/>
</dbReference>
<name>A0A4U0FG23_9BACL</name>
<dbReference type="AlphaFoldDB" id="A0A4U0FG23"/>
<sequence>MDFNFWKNYFLNNKLNLKLIEWDEDYNLSTYERETIIKSIQQFQLGENSEGKYLINNAKKYVLKTQDQDYYDALLEFIREEQRHARDLAKFMRRQDIPLIQDHWVDQVFRKLRRFAGLESSVMVLITAEIIAKVYYKALKMCTNSKVLNGLCDQILQDEEKHVEFQSETLRKLTEHRNKTLISISRFIHRALLEGTLIIVWNQHNEVFRAGGYSFSSFCSACRNEFKESKKY</sequence>
<evidence type="ECO:0000313" key="2">
    <source>
        <dbReference type="Proteomes" id="UP000309673"/>
    </source>
</evidence>
<comment type="caution">
    <text evidence="1">The sequence shown here is derived from an EMBL/GenBank/DDBJ whole genome shotgun (WGS) entry which is preliminary data.</text>
</comment>
<reference evidence="1 2" key="1">
    <citation type="submission" date="2019-04" db="EMBL/GenBank/DDBJ databases">
        <title>Cohnella sp. nov., isolated from soil.</title>
        <authorList>
            <person name="Kim W."/>
        </authorList>
    </citation>
    <scope>NUCLEOTIDE SEQUENCE [LARGE SCALE GENOMIC DNA]</scope>
    <source>
        <strain evidence="1 2">CAU 1483</strain>
    </source>
</reference>
<protein>
    <submittedName>
        <fullName evidence="1">Ferritin-like domain-containing protein</fullName>
    </submittedName>
</protein>
<dbReference type="Gene3D" id="1.10.620.20">
    <property type="entry name" value="Ribonucleotide Reductase, subunit A"/>
    <property type="match status" value="1"/>
</dbReference>
<dbReference type="InterPro" id="IPR012348">
    <property type="entry name" value="RNR-like"/>
</dbReference>
<keyword evidence="2" id="KW-1185">Reference proteome</keyword>
<dbReference type="InterPro" id="IPR009078">
    <property type="entry name" value="Ferritin-like_SF"/>
</dbReference>
<dbReference type="Proteomes" id="UP000309673">
    <property type="component" value="Unassembled WGS sequence"/>
</dbReference>
<gene>
    <name evidence="1" type="ORF">E5161_00125</name>
</gene>
<dbReference type="RefSeq" id="WP_136775576.1">
    <property type="nucleotide sequence ID" value="NZ_SUPK01000001.1"/>
</dbReference>
<evidence type="ECO:0000313" key="1">
    <source>
        <dbReference type="EMBL" id="TJY43855.1"/>
    </source>
</evidence>
<organism evidence="1 2">
    <name type="scientific">Cohnella pontilimi</name>
    <dbReference type="NCBI Taxonomy" id="2564100"/>
    <lineage>
        <taxon>Bacteria</taxon>
        <taxon>Bacillati</taxon>
        <taxon>Bacillota</taxon>
        <taxon>Bacilli</taxon>
        <taxon>Bacillales</taxon>
        <taxon>Paenibacillaceae</taxon>
        <taxon>Cohnella</taxon>
    </lineage>
</organism>
<dbReference type="CDD" id="cd00657">
    <property type="entry name" value="Ferritin_like"/>
    <property type="match status" value="1"/>
</dbReference>
<accession>A0A4U0FG23</accession>
<dbReference type="EMBL" id="SUPK01000001">
    <property type="protein sequence ID" value="TJY43855.1"/>
    <property type="molecule type" value="Genomic_DNA"/>
</dbReference>
<dbReference type="SUPFAM" id="SSF47240">
    <property type="entry name" value="Ferritin-like"/>
    <property type="match status" value="1"/>
</dbReference>